<dbReference type="EMBL" id="JAXCGZ010003449">
    <property type="protein sequence ID" value="KAK7083331.1"/>
    <property type="molecule type" value="Genomic_DNA"/>
</dbReference>
<feature type="non-terminal residue" evidence="1">
    <location>
        <position position="1"/>
    </location>
</feature>
<organism evidence="1 2">
    <name type="scientific">Halocaridina rubra</name>
    <name type="common">Hawaiian red shrimp</name>
    <dbReference type="NCBI Taxonomy" id="373956"/>
    <lineage>
        <taxon>Eukaryota</taxon>
        <taxon>Metazoa</taxon>
        <taxon>Ecdysozoa</taxon>
        <taxon>Arthropoda</taxon>
        <taxon>Crustacea</taxon>
        <taxon>Multicrustacea</taxon>
        <taxon>Malacostraca</taxon>
        <taxon>Eumalacostraca</taxon>
        <taxon>Eucarida</taxon>
        <taxon>Decapoda</taxon>
        <taxon>Pleocyemata</taxon>
        <taxon>Caridea</taxon>
        <taxon>Atyoidea</taxon>
        <taxon>Atyidae</taxon>
        <taxon>Halocaridina</taxon>
    </lineage>
</organism>
<reference evidence="1 2" key="1">
    <citation type="submission" date="2023-11" db="EMBL/GenBank/DDBJ databases">
        <title>Halocaridina rubra genome assembly.</title>
        <authorList>
            <person name="Smith C."/>
        </authorList>
    </citation>
    <scope>NUCLEOTIDE SEQUENCE [LARGE SCALE GENOMIC DNA]</scope>
    <source>
        <strain evidence="1">EP-1</strain>
        <tissue evidence="1">Whole</tissue>
    </source>
</reference>
<evidence type="ECO:0000313" key="1">
    <source>
        <dbReference type="EMBL" id="KAK7083331.1"/>
    </source>
</evidence>
<dbReference type="Proteomes" id="UP001381693">
    <property type="component" value="Unassembled WGS sequence"/>
</dbReference>
<dbReference type="AlphaFoldDB" id="A0AAN9A771"/>
<comment type="caution">
    <text evidence="1">The sequence shown here is derived from an EMBL/GenBank/DDBJ whole genome shotgun (WGS) entry which is preliminary data.</text>
</comment>
<keyword evidence="2" id="KW-1185">Reference proteome</keyword>
<protein>
    <submittedName>
        <fullName evidence="1">Uncharacterized protein</fullName>
    </submittedName>
</protein>
<accession>A0AAN9A771</accession>
<sequence>ALFLFGKPVNVGNEPSLYTCESSIHGILRITPVTWHQSLRITSVNLGNRPSWHFCESWHWTFCSTPVNLGIGPF</sequence>
<feature type="non-terminal residue" evidence="1">
    <location>
        <position position="74"/>
    </location>
</feature>
<evidence type="ECO:0000313" key="2">
    <source>
        <dbReference type="Proteomes" id="UP001381693"/>
    </source>
</evidence>
<gene>
    <name evidence="1" type="ORF">SK128_027964</name>
</gene>
<proteinExistence type="predicted"/>
<name>A0AAN9A771_HALRR</name>